<dbReference type="Proteomes" id="UP000825729">
    <property type="component" value="Unassembled WGS sequence"/>
</dbReference>
<dbReference type="InterPro" id="IPR046848">
    <property type="entry name" value="E_motif"/>
</dbReference>
<dbReference type="FunFam" id="1.25.40.10:FF:000090">
    <property type="entry name" value="Pentatricopeptide repeat-containing protein, chloroplastic"/>
    <property type="match status" value="1"/>
</dbReference>
<dbReference type="SUPFAM" id="SSF48452">
    <property type="entry name" value="TPR-like"/>
    <property type="match status" value="1"/>
</dbReference>
<dbReference type="NCBIfam" id="TIGR00756">
    <property type="entry name" value="PPR"/>
    <property type="match status" value="3"/>
</dbReference>
<dbReference type="GO" id="GO:0009451">
    <property type="term" value="P:RNA modification"/>
    <property type="evidence" value="ECO:0007669"/>
    <property type="project" value="InterPro"/>
</dbReference>
<dbReference type="Pfam" id="PF01535">
    <property type="entry name" value="PPR"/>
    <property type="match status" value="3"/>
</dbReference>
<evidence type="ECO:0008006" key="5">
    <source>
        <dbReference type="Google" id="ProtNLM"/>
    </source>
</evidence>
<evidence type="ECO:0000256" key="1">
    <source>
        <dbReference type="ARBA" id="ARBA00022737"/>
    </source>
</evidence>
<dbReference type="Pfam" id="PF13041">
    <property type="entry name" value="PPR_2"/>
    <property type="match status" value="2"/>
</dbReference>
<proteinExistence type="predicted"/>
<reference evidence="3 4" key="1">
    <citation type="submission" date="2021-07" db="EMBL/GenBank/DDBJ databases">
        <title>The Aristolochia fimbriata genome: insights into angiosperm evolution, floral development and chemical biosynthesis.</title>
        <authorList>
            <person name="Jiao Y."/>
        </authorList>
    </citation>
    <scope>NUCLEOTIDE SEQUENCE [LARGE SCALE GENOMIC DNA]</scope>
    <source>
        <strain evidence="3">IBCAS-2021</strain>
        <tissue evidence="3">Leaf</tissue>
    </source>
</reference>
<feature type="repeat" description="PPR" evidence="2">
    <location>
        <begin position="440"/>
        <end position="470"/>
    </location>
</feature>
<dbReference type="PANTHER" id="PTHR47926">
    <property type="entry name" value="PENTATRICOPEPTIDE REPEAT-CONTAINING PROTEIN"/>
    <property type="match status" value="1"/>
</dbReference>
<dbReference type="AlphaFoldDB" id="A0AAV7FBQ7"/>
<dbReference type="FunFam" id="1.25.40.10:FF:000073">
    <property type="entry name" value="Pentatricopeptide repeat-containing protein chloroplastic"/>
    <property type="match status" value="1"/>
</dbReference>
<dbReference type="Pfam" id="PF20431">
    <property type="entry name" value="E_motif"/>
    <property type="match status" value="1"/>
</dbReference>
<evidence type="ECO:0000313" key="4">
    <source>
        <dbReference type="Proteomes" id="UP000825729"/>
    </source>
</evidence>
<evidence type="ECO:0000256" key="2">
    <source>
        <dbReference type="PROSITE-ProRule" id="PRU00708"/>
    </source>
</evidence>
<accession>A0AAV7FBQ7</accession>
<dbReference type="EMBL" id="JAINDJ010000002">
    <property type="protein sequence ID" value="KAG9458029.1"/>
    <property type="molecule type" value="Genomic_DNA"/>
</dbReference>
<feature type="repeat" description="PPR" evidence="2">
    <location>
        <begin position="573"/>
        <end position="607"/>
    </location>
</feature>
<name>A0AAV7FBQ7_ARIFI</name>
<dbReference type="GO" id="GO:0003729">
    <property type="term" value="F:mRNA binding"/>
    <property type="evidence" value="ECO:0007669"/>
    <property type="project" value="UniProtKB-ARBA"/>
</dbReference>
<keyword evidence="1" id="KW-0677">Repeat</keyword>
<evidence type="ECO:0000313" key="3">
    <source>
        <dbReference type="EMBL" id="KAG9458029.1"/>
    </source>
</evidence>
<dbReference type="InterPro" id="IPR002885">
    <property type="entry name" value="PPR_rpt"/>
</dbReference>
<protein>
    <recommendedName>
        <fullName evidence="5">Pentatricopeptide repeat-containing protein</fullName>
    </recommendedName>
</protein>
<sequence length="621" mass="68507">MFSAFQLPDSITLRLVLEACSVTGNLHFALQVHCYMLKLQGLYPLDVITNTCLLSLYREFGFIENALKVFERISDKDIVASTAIMAAFNEVGQYEETMRCFVDMLREDYLLPNEFAFTCGLRACAGLCSLFGGEQIHAYAVKASVQSNVFVGTCLVDMYAKCDAMSSAKLAFSEISSPNSFSWNALMGGNLSAGEVLDLFSQMRLSGVSPDHVTFATIIRACENVQLSLVRQLHALVVKVLNIQSDMFIGTALFDRYVDHGCICDAKQVFDEIHNKDLAAFNSAIQGYVRNGHADKAINLFYEALQQGKEVTDLTLTSLLMGVKDIHQGKQLHALVIKFGCAGNEVITSLLVTIFCNFDCAGDAVTLFHQVDNPDLILCTSLLSSLCPLEEAKQIHSLIVKLNAGTGTDLFVACGLIDTYAKCGCIADAKRLFDKMEHRDLASWNAIITGLAQHGYAKDAIETFDKMVNEPDIEPDNITFIGVLSACSHAGLVEEGYQYFQMVKEPTIAHYACLVNLVGRAGKLDEALRLIYKMPFEPTEPIWTSILAASGMHGNIEVAEQSAEQLLSLNPKDPGTYIALSNIYASNGRWKDVKRIRKLMKDRGVNKTPETGLDEQQLFIR</sequence>
<organism evidence="3 4">
    <name type="scientific">Aristolochia fimbriata</name>
    <name type="common">White veined hardy Dutchman's pipe vine</name>
    <dbReference type="NCBI Taxonomy" id="158543"/>
    <lineage>
        <taxon>Eukaryota</taxon>
        <taxon>Viridiplantae</taxon>
        <taxon>Streptophyta</taxon>
        <taxon>Embryophyta</taxon>
        <taxon>Tracheophyta</taxon>
        <taxon>Spermatophyta</taxon>
        <taxon>Magnoliopsida</taxon>
        <taxon>Magnoliidae</taxon>
        <taxon>Piperales</taxon>
        <taxon>Aristolochiaceae</taxon>
        <taxon>Aristolochia</taxon>
    </lineage>
</organism>
<keyword evidence="4" id="KW-1185">Reference proteome</keyword>
<dbReference type="InterPro" id="IPR046960">
    <property type="entry name" value="PPR_At4g14850-like_plant"/>
</dbReference>
<dbReference type="PROSITE" id="PS51375">
    <property type="entry name" value="PPR"/>
    <property type="match status" value="3"/>
</dbReference>
<dbReference type="Gene3D" id="1.25.40.10">
    <property type="entry name" value="Tetratricopeptide repeat domain"/>
    <property type="match status" value="5"/>
</dbReference>
<comment type="caution">
    <text evidence="3">The sequence shown here is derived from an EMBL/GenBank/DDBJ whole genome shotgun (WGS) entry which is preliminary data.</text>
</comment>
<dbReference type="InterPro" id="IPR011990">
    <property type="entry name" value="TPR-like_helical_dom_sf"/>
</dbReference>
<gene>
    <name evidence="3" type="ORF">H6P81_002537</name>
</gene>
<feature type="repeat" description="PPR" evidence="2">
    <location>
        <begin position="277"/>
        <end position="311"/>
    </location>
</feature>